<dbReference type="GeneID" id="108556894"/>
<dbReference type="InterPro" id="IPR036322">
    <property type="entry name" value="WD40_repeat_dom_sf"/>
</dbReference>
<protein>
    <submittedName>
        <fullName evidence="6">DDB1- and CUL4-associated factor 8 isoform X1</fullName>
    </submittedName>
</protein>
<dbReference type="PROSITE" id="PS50082">
    <property type="entry name" value="WD_REPEATS_2"/>
    <property type="match status" value="1"/>
</dbReference>
<dbReference type="Pfam" id="PF00400">
    <property type="entry name" value="WD40"/>
    <property type="match status" value="3"/>
</dbReference>
<evidence type="ECO:0000256" key="2">
    <source>
        <dbReference type="ARBA" id="ARBA00022737"/>
    </source>
</evidence>
<keyword evidence="2" id="KW-0677">Repeat</keyword>
<evidence type="ECO:0000256" key="3">
    <source>
        <dbReference type="PROSITE-ProRule" id="PRU00221"/>
    </source>
</evidence>
<dbReference type="Proteomes" id="UP000695000">
    <property type="component" value="Unplaced"/>
</dbReference>
<feature type="compositionally biased region" description="Basic and acidic residues" evidence="4">
    <location>
        <begin position="22"/>
        <end position="39"/>
    </location>
</feature>
<dbReference type="PANTHER" id="PTHR15574">
    <property type="entry name" value="WD REPEAT DOMAIN-CONTAINING FAMILY"/>
    <property type="match status" value="1"/>
</dbReference>
<dbReference type="SUPFAM" id="SSF50978">
    <property type="entry name" value="WD40 repeat-like"/>
    <property type="match status" value="1"/>
</dbReference>
<dbReference type="RefSeq" id="XP_017768692.1">
    <property type="nucleotide sequence ID" value="XM_017913203.1"/>
</dbReference>
<sequence length="602" mass="67971">MEENSNVSDGENANDPNNIDVEQEHNANAKRLKTDTSEHSDEENNCEPGTSSNDNCNTSRNTRTRNYRKPTADDESSNAESANEDVGFREPSVDLEESYASDNSQMSHISPISPTDYNVHEYNDESDEEHPVLRKAKPKHNWFIVPEVVNRQLGFSAKKQSSQLFQRRCYGSLHCVQRLELIYKLEKHEGCVNSLNFHPNGELLASGSDDLKVVLWDWKNGNELLSYDTKHRGNVFQSKFLPLTGDLHIVTCARDGQVRYAQVSAQEGLRSVRKLGSHVGPCHKVAVLQDQPQVVISVGEDGFILRHDLRVEKPDRMLCVKNDEHKVALYSVSGHPLNGNEFCVAGRDYMVRSYDHRRCSNTHLLKSYHPFKKFTQKNRSLHVTCAVYNHNGSEILASYNDADIYLFDVNSNTHEFIHQYQGHRNGATIKGVNFFGPKSEYIISGSDCGNIFFWERDTEAIVQWLFADDSGVVNCLEPHPQLPFLCTSGLDWDVKVWVPSFEQEPALVGLSKAVKNNIKARALGPMTSDLDDTQILWMLWRQLSGNDQLRVSNRVFHFAMENSNLDAITDNSSSSSSSSEHEHTSEPESDDNNDDPTGCTTS</sequence>
<feature type="compositionally biased region" description="Low complexity" evidence="4">
    <location>
        <begin position="50"/>
        <end position="61"/>
    </location>
</feature>
<dbReference type="InterPro" id="IPR045151">
    <property type="entry name" value="DCAF8"/>
</dbReference>
<accession>A0ABM1M292</accession>
<name>A0ABM1M292_NICVS</name>
<reference evidence="6" key="1">
    <citation type="submission" date="2025-08" db="UniProtKB">
        <authorList>
            <consortium name="RefSeq"/>
        </authorList>
    </citation>
    <scope>IDENTIFICATION</scope>
    <source>
        <tissue evidence="6">Whole Larva</tissue>
    </source>
</reference>
<feature type="repeat" description="WD" evidence="3">
    <location>
        <begin position="185"/>
        <end position="226"/>
    </location>
</feature>
<evidence type="ECO:0000256" key="1">
    <source>
        <dbReference type="ARBA" id="ARBA00022574"/>
    </source>
</evidence>
<feature type="region of interest" description="Disordered" evidence="4">
    <location>
        <begin position="567"/>
        <end position="602"/>
    </location>
</feature>
<feature type="region of interest" description="Disordered" evidence="4">
    <location>
        <begin position="1"/>
        <end position="89"/>
    </location>
</feature>
<gene>
    <name evidence="6" type="primary">LOC108556894</name>
</gene>
<dbReference type="Gene3D" id="2.130.10.10">
    <property type="entry name" value="YVTN repeat-like/Quinoprotein amine dehydrogenase"/>
    <property type="match status" value="1"/>
</dbReference>
<proteinExistence type="predicted"/>
<dbReference type="InterPro" id="IPR001680">
    <property type="entry name" value="WD40_rpt"/>
</dbReference>
<evidence type="ECO:0000313" key="5">
    <source>
        <dbReference type="Proteomes" id="UP000695000"/>
    </source>
</evidence>
<dbReference type="PANTHER" id="PTHR15574:SF21">
    <property type="entry name" value="DDB1- AND CUL4-ASSOCIATED FACTOR 8"/>
    <property type="match status" value="1"/>
</dbReference>
<organism evidence="5 6">
    <name type="scientific">Nicrophorus vespilloides</name>
    <name type="common">Boreal carrion beetle</name>
    <dbReference type="NCBI Taxonomy" id="110193"/>
    <lineage>
        <taxon>Eukaryota</taxon>
        <taxon>Metazoa</taxon>
        <taxon>Ecdysozoa</taxon>
        <taxon>Arthropoda</taxon>
        <taxon>Hexapoda</taxon>
        <taxon>Insecta</taxon>
        <taxon>Pterygota</taxon>
        <taxon>Neoptera</taxon>
        <taxon>Endopterygota</taxon>
        <taxon>Coleoptera</taxon>
        <taxon>Polyphaga</taxon>
        <taxon>Staphyliniformia</taxon>
        <taxon>Silphidae</taxon>
        <taxon>Nicrophorinae</taxon>
        <taxon>Nicrophorus</taxon>
    </lineage>
</organism>
<dbReference type="PROSITE" id="PS50294">
    <property type="entry name" value="WD_REPEATS_REGION"/>
    <property type="match status" value="1"/>
</dbReference>
<dbReference type="InterPro" id="IPR015943">
    <property type="entry name" value="WD40/YVTN_repeat-like_dom_sf"/>
</dbReference>
<keyword evidence="1 3" id="KW-0853">WD repeat</keyword>
<feature type="compositionally biased region" description="Polar residues" evidence="4">
    <location>
        <begin position="1"/>
        <end position="17"/>
    </location>
</feature>
<keyword evidence="5" id="KW-1185">Reference proteome</keyword>
<evidence type="ECO:0000313" key="6">
    <source>
        <dbReference type="RefSeq" id="XP_017768692.1"/>
    </source>
</evidence>
<dbReference type="SMART" id="SM00320">
    <property type="entry name" value="WD40"/>
    <property type="match status" value="7"/>
</dbReference>
<evidence type="ECO:0000256" key="4">
    <source>
        <dbReference type="SAM" id="MobiDB-lite"/>
    </source>
</evidence>